<evidence type="ECO:0000313" key="4">
    <source>
        <dbReference type="Proteomes" id="UP000051497"/>
    </source>
</evidence>
<organism evidence="2">
    <name type="scientific">Candidatus Berkiella aquae</name>
    <dbReference type="NCBI Taxonomy" id="295108"/>
    <lineage>
        <taxon>Bacteria</taxon>
        <taxon>Pseudomonadati</taxon>
        <taxon>Pseudomonadota</taxon>
        <taxon>Gammaproteobacteria</taxon>
        <taxon>Candidatus Berkiellales</taxon>
        <taxon>Candidatus Berkiellaceae</taxon>
        <taxon>Candidatus Berkiella</taxon>
    </lineage>
</organism>
<dbReference type="GO" id="GO:0008168">
    <property type="term" value="F:methyltransferase activity"/>
    <property type="evidence" value="ECO:0007669"/>
    <property type="project" value="UniProtKB-KW"/>
</dbReference>
<dbReference type="Pfam" id="PF13649">
    <property type="entry name" value="Methyltransf_25"/>
    <property type="match status" value="1"/>
</dbReference>
<dbReference type="STRING" id="295108.HT99x_03136"/>
<proteinExistence type="predicted"/>
<sequence length="250" mass="28199">MNSSSFEENAILPKPLPSGLIPTLNKMGYMTQFLDEYSLKFIDHPNSADKPLLEIGAAFGVATLEALKRGATVIANDLDQEHLKILKNLCPEQYKCNLMLAPGKFPDEIDIENDSVSAILICRVIHFFSPEEIKAAFKKLFDLLKKGGRLFLVADTPFQKNWAKFQPIYLQRKKEGAEFPGLVTNSGEYITDLGFNLPNMLNFMDLDVLRRELQEAGFVIEKLEFINRINYPDTVRLDGRESVGTIAIKP</sequence>
<dbReference type="CDD" id="cd02440">
    <property type="entry name" value="AdoMet_MTases"/>
    <property type="match status" value="1"/>
</dbReference>
<feature type="domain" description="Methyltransferase" evidence="1">
    <location>
        <begin position="53"/>
        <end position="148"/>
    </location>
</feature>
<name>A0A0Q9YP65_9GAMM</name>
<evidence type="ECO:0000313" key="3">
    <source>
        <dbReference type="EMBL" id="MCS5712856.1"/>
    </source>
</evidence>
<evidence type="ECO:0000313" key="2">
    <source>
        <dbReference type="EMBL" id="KRG17816.1"/>
    </source>
</evidence>
<reference evidence="3" key="2">
    <citation type="journal article" date="2016" name="Genome Announc.">
        <title>Draft Genome Sequences of Two Novel Amoeba-Resistant Intranuclear Bacteria, 'Candidatus Berkiella cookevillensis' and 'Candidatus Berkiella aquae'.</title>
        <authorList>
            <person name="Mehari Y.T."/>
            <person name="Arivett B.A."/>
            <person name="Farone A.L."/>
            <person name="Gunderson J.H."/>
            <person name="Farone M.B."/>
        </authorList>
    </citation>
    <scope>NUCLEOTIDE SEQUENCE</scope>
    <source>
        <strain evidence="3">HT99</strain>
    </source>
</reference>
<dbReference type="EMBL" id="LKAJ02000003">
    <property type="protein sequence ID" value="MCS5712856.1"/>
    <property type="molecule type" value="Genomic_DNA"/>
</dbReference>
<dbReference type="SUPFAM" id="SSF53335">
    <property type="entry name" value="S-adenosyl-L-methionine-dependent methyltransferases"/>
    <property type="match status" value="1"/>
</dbReference>
<accession>A0A0Q9YP65</accession>
<keyword evidence="2" id="KW-0808">Transferase</keyword>
<dbReference type="GO" id="GO:0032259">
    <property type="term" value="P:methylation"/>
    <property type="evidence" value="ECO:0007669"/>
    <property type="project" value="UniProtKB-KW"/>
</dbReference>
<keyword evidence="2" id="KW-0489">Methyltransferase</keyword>
<dbReference type="Gene3D" id="3.40.50.150">
    <property type="entry name" value="Vaccinia Virus protein VP39"/>
    <property type="match status" value="1"/>
</dbReference>
<dbReference type="OrthoDB" id="8592889at2"/>
<protein>
    <submittedName>
        <fullName evidence="2">Methyltransferase domain protein</fullName>
    </submittedName>
    <submittedName>
        <fullName evidence="3">Methyltransferase domain-containing protein</fullName>
    </submittedName>
</protein>
<dbReference type="Proteomes" id="UP000051497">
    <property type="component" value="Unassembled WGS sequence"/>
</dbReference>
<keyword evidence="4" id="KW-1185">Reference proteome</keyword>
<dbReference type="InterPro" id="IPR041698">
    <property type="entry name" value="Methyltransf_25"/>
</dbReference>
<evidence type="ECO:0000259" key="1">
    <source>
        <dbReference type="Pfam" id="PF13649"/>
    </source>
</evidence>
<dbReference type="EMBL" id="LKAJ01000024">
    <property type="protein sequence ID" value="KRG17816.1"/>
    <property type="molecule type" value="Genomic_DNA"/>
</dbReference>
<dbReference type="InterPro" id="IPR029063">
    <property type="entry name" value="SAM-dependent_MTases_sf"/>
</dbReference>
<dbReference type="RefSeq" id="WP_075067719.1">
    <property type="nucleotide sequence ID" value="NZ_LKAJ02000003.1"/>
</dbReference>
<gene>
    <name evidence="3" type="ORF">HT99x_015560</name>
    <name evidence="2" type="ORF">HT99x_03136</name>
</gene>
<comment type="caution">
    <text evidence="2">The sequence shown here is derived from an EMBL/GenBank/DDBJ whole genome shotgun (WGS) entry which is preliminary data.</text>
</comment>
<dbReference type="AlphaFoldDB" id="A0A0Q9YP65"/>
<reference evidence="2" key="1">
    <citation type="submission" date="2015-09" db="EMBL/GenBank/DDBJ databases">
        <title>Draft Genome Sequences of Two Novel Amoeba-resistant Intranuclear Bacteria, Candidatus Berkiella cookevillensis and Candidatus Berkiella aquae.</title>
        <authorList>
            <person name="Mehari Y.T."/>
            <person name="Arivett B.A."/>
            <person name="Farone A.L."/>
            <person name="Gunderson J.H."/>
            <person name="Farone M.B."/>
        </authorList>
    </citation>
    <scope>NUCLEOTIDE SEQUENCE [LARGE SCALE GENOMIC DNA]</scope>
    <source>
        <strain evidence="2">HT99</strain>
    </source>
</reference>
<reference evidence="3" key="3">
    <citation type="submission" date="2021-06" db="EMBL/GenBank/DDBJ databases">
        <title>Genomic Description and Analysis of Intracellular Bacteria, Candidatus Berkiella cookevillensis and Candidatus Berkiella aquae.</title>
        <authorList>
            <person name="Kidane D.T."/>
            <person name="Mehari Y.T."/>
            <person name="Rice F.C."/>
            <person name="Arivett B.A."/>
            <person name="Farone A.L."/>
            <person name="Berk S.G."/>
            <person name="Farone M.B."/>
        </authorList>
    </citation>
    <scope>NUCLEOTIDE SEQUENCE</scope>
    <source>
        <strain evidence="3">HT99</strain>
    </source>
</reference>